<keyword evidence="4" id="KW-1185">Reference proteome</keyword>
<proteinExistence type="inferred from homology"/>
<sequence>MNDVSKKVFLLAHCRGLTSQTLLKLYKVDPTLKIVDELNDSDYKYYFKMSQDRIDTFRYDFREVNVEKLEQNYKTNNIFFLSISDPTYPYLLKEIADPPLYLFCKGNRELLNRDNQLISVVGTRNPSTYGLKVTEHILKPLIQKNWVIVSGLAKGIDACAHRTALNNNGYTIAVIGGGFNHLYPKENKTLALMMMPSNLILSEYPPNSLPQKWHFPMRNRIISGLSQGTIVVEAKERSGSLITAQLALEQNRGVFSVPGSIFESNSTGTNGLIQQGAKLITCSSHITEELYSV</sequence>
<comment type="caution">
    <text evidence="3">The sequence shown here is derived from an EMBL/GenBank/DDBJ whole genome shotgun (WGS) entry which is preliminary data.</text>
</comment>
<reference evidence="3 4" key="1">
    <citation type="submission" date="2024-09" db="EMBL/GenBank/DDBJ databases">
        <authorList>
            <person name="Sun Q."/>
            <person name="Mori K."/>
        </authorList>
    </citation>
    <scope>NUCLEOTIDE SEQUENCE [LARGE SCALE GENOMIC DNA]</scope>
    <source>
        <strain evidence="3 4">CCM 7228</strain>
    </source>
</reference>
<evidence type="ECO:0000256" key="1">
    <source>
        <dbReference type="ARBA" id="ARBA00006525"/>
    </source>
</evidence>
<dbReference type="PANTHER" id="PTHR43022">
    <property type="entry name" value="PROTEIN SMF"/>
    <property type="match status" value="1"/>
</dbReference>
<dbReference type="RefSeq" id="WP_378932126.1">
    <property type="nucleotide sequence ID" value="NZ_JBHLVO010000004.1"/>
</dbReference>
<dbReference type="EMBL" id="JBHLVO010000004">
    <property type="protein sequence ID" value="MFC0271281.1"/>
    <property type="molecule type" value="Genomic_DNA"/>
</dbReference>
<comment type="similarity">
    <text evidence="1">Belongs to the DprA/Smf family.</text>
</comment>
<dbReference type="InterPro" id="IPR057666">
    <property type="entry name" value="DrpA_SLOG"/>
</dbReference>
<dbReference type="InterPro" id="IPR003488">
    <property type="entry name" value="DprA"/>
</dbReference>
<dbReference type="Pfam" id="PF02481">
    <property type="entry name" value="DNA_processg_A"/>
    <property type="match status" value="1"/>
</dbReference>
<dbReference type="Proteomes" id="UP001589854">
    <property type="component" value="Unassembled WGS sequence"/>
</dbReference>
<evidence type="ECO:0000313" key="3">
    <source>
        <dbReference type="EMBL" id="MFC0271281.1"/>
    </source>
</evidence>
<name>A0ABV6GCX9_9BACI</name>
<gene>
    <name evidence="3" type="primary">dprA</name>
    <name evidence="3" type="ORF">ACFFIX_07430</name>
</gene>
<protein>
    <submittedName>
        <fullName evidence="3">DNA-processing protein DprA</fullName>
    </submittedName>
</protein>
<dbReference type="Gene3D" id="3.40.50.450">
    <property type="match status" value="1"/>
</dbReference>
<evidence type="ECO:0000259" key="2">
    <source>
        <dbReference type="Pfam" id="PF02481"/>
    </source>
</evidence>
<organism evidence="3 4">
    <name type="scientific">Metabacillus herbersteinensis</name>
    <dbReference type="NCBI Taxonomy" id="283816"/>
    <lineage>
        <taxon>Bacteria</taxon>
        <taxon>Bacillati</taxon>
        <taxon>Bacillota</taxon>
        <taxon>Bacilli</taxon>
        <taxon>Bacillales</taxon>
        <taxon>Bacillaceae</taxon>
        <taxon>Metabacillus</taxon>
    </lineage>
</organism>
<dbReference type="PANTHER" id="PTHR43022:SF1">
    <property type="entry name" value="PROTEIN SMF"/>
    <property type="match status" value="1"/>
</dbReference>
<evidence type="ECO:0000313" key="4">
    <source>
        <dbReference type="Proteomes" id="UP001589854"/>
    </source>
</evidence>
<dbReference type="SUPFAM" id="SSF102405">
    <property type="entry name" value="MCP/YpsA-like"/>
    <property type="match status" value="1"/>
</dbReference>
<accession>A0ABV6GCX9</accession>
<feature type="domain" description="Smf/DprA SLOG" evidence="2">
    <location>
        <begin position="80"/>
        <end position="290"/>
    </location>
</feature>
<dbReference type="NCBIfam" id="TIGR00732">
    <property type="entry name" value="dprA"/>
    <property type="match status" value="1"/>
</dbReference>